<reference evidence="1 2" key="1">
    <citation type="journal article" date="2021" name="BMC Genomics">
        <title>Datura genome reveals duplications of psychoactive alkaloid biosynthetic genes and high mutation rate following tissue culture.</title>
        <authorList>
            <person name="Rajewski A."/>
            <person name="Carter-House D."/>
            <person name="Stajich J."/>
            <person name="Litt A."/>
        </authorList>
    </citation>
    <scope>NUCLEOTIDE SEQUENCE [LARGE SCALE GENOMIC DNA]</scope>
    <source>
        <strain evidence="1">AR-01</strain>
    </source>
</reference>
<protein>
    <submittedName>
        <fullName evidence="1">Uncharacterized protein</fullName>
    </submittedName>
</protein>
<evidence type="ECO:0000313" key="2">
    <source>
        <dbReference type="Proteomes" id="UP000823775"/>
    </source>
</evidence>
<sequence length="74" mass="7914">MTLGLGSLVGLSPHWSRKQLSSKFSDYAIALSITSVEDFNLLVCSSNNFLPGWMVSAIAMAEAALAPDLVVSHF</sequence>
<keyword evidence="2" id="KW-1185">Reference proteome</keyword>
<name>A0ABS8SDV9_DATST</name>
<comment type="caution">
    <text evidence="1">The sequence shown here is derived from an EMBL/GenBank/DDBJ whole genome shotgun (WGS) entry which is preliminary data.</text>
</comment>
<organism evidence="1 2">
    <name type="scientific">Datura stramonium</name>
    <name type="common">Jimsonweed</name>
    <name type="synonym">Common thornapple</name>
    <dbReference type="NCBI Taxonomy" id="4076"/>
    <lineage>
        <taxon>Eukaryota</taxon>
        <taxon>Viridiplantae</taxon>
        <taxon>Streptophyta</taxon>
        <taxon>Embryophyta</taxon>
        <taxon>Tracheophyta</taxon>
        <taxon>Spermatophyta</taxon>
        <taxon>Magnoliopsida</taxon>
        <taxon>eudicotyledons</taxon>
        <taxon>Gunneridae</taxon>
        <taxon>Pentapetalae</taxon>
        <taxon>asterids</taxon>
        <taxon>lamiids</taxon>
        <taxon>Solanales</taxon>
        <taxon>Solanaceae</taxon>
        <taxon>Solanoideae</taxon>
        <taxon>Datureae</taxon>
        <taxon>Datura</taxon>
    </lineage>
</organism>
<dbReference type="Proteomes" id="UP000823775">
    <property type="component" value="Unassembled WGS sequence"/>
</dbReference>
<dbReference type="EMBL" id="JACEIK010000437">
    <property type="protein sequence ID" value="MCD7457038.1"/>
    <property type="molecule type" value="Genomic_DNA"/>
</dbReference>
<proteinExistence type="predicted"/>
<evidence type="ECO:0000313" key="1">
    <source>
        <dbReference type="EMBL" id="MCD7457038.1"/>
    </source>
</evidence>
<accession>A0ABS8SDV9</accession>
<gene>
    <name evidence="1" type="ORF">HAX54_033955</name>
</gene>